<feature type="chain" id="PRO_5025461663" evidence="2">
    <location>
        <begin position="20"/>
        <end position="216"/>
    </location>
</feature>
<dbReference type="AlphaFoldDB" id="A0A6A6EHH2"/>
<feature type="region of interest" description="Disordered" evidence="1">
    <location>
        <begin position="37"/>
        <end position="58"/>
    </location>
</feature>
<dbReference type="EMBL" id="ML994619">
    <property type="protein sequence ID" value="KAF2190049.1"/>
    <property type="molecule type" value="Genomic_DNA"/>
</dbReference>
<name>A0A6A6EHH2_9PEZI</name>
<evidence type="ECO:0000256" key="1">
    <source>
        <dbReference type="SAM" id="MobiDB-lite"/>
    </source>
</evidence>
<protein>
    <submittedName>
        <fullName evidence="3">Uncharacterized protein</fullName>
    </submittedName>
</protein>
<dbReference type="OrthoDB" id="3794068at2759"/>
<accession>A0A6A6EHH2</accession>
<keyword evidence="4" id="KW-1185">Reference proteome</keyword>
<feature type="signal peptide" evidence="2">
    <location>
        <begin position="1"/>
        <end position="19"/>
    </location>
</feature>
<evidence type="ECO:0000313" key="3">
    <source>
        <dbReference type="EMBL" id="KAF2190049.1"/>
    </source>
</evidence>
<evidence type="ECO:0000313" key="4">
    <source>
        <dbReference type="Proteomes" id="UP000800200"/>
    </source>
</evidence>
<organism evidence="3 4">
    <name type="scientific">Zopfia rhizophila CBS 207.26</name>
    <dbReference type="NCBI Taxonomy" id="1314779"/>
    <lineage>
        <taxon>Eukaryota</taxon>
        <taxon>Fungi</taxon>
        <taxon>Dikarya</taxon>
        <taxon>Ascomycota</taxon>
        <taxon>Pezizomycotina</taxon>
        <taxon>Dothideomycetes</taxon>
        <taxon>Dothideomycetes incertae sedis</taxon>
        <taxon>Zopfiaceae</taxon>
        <taxon>Zopfia</taxon>
    </lineage>
</organism>
<proteinExistence type="predicted"/>
<dbReference type="Proteomes" id="UP000800200">
    <property type="component" value="Unassembled WGS sequence"/>
</dbReference>
<evidence type="ECO:0000256" key="2">
    <source>
        <dbReference type="SAM" id="SignalP"/>
    </source>
</evidence>
<sequence>MFLIHHFSSLLLLASIAVAVPVECTVKEGTVYTAWSRPRKPLPEGEKPSNRGLNQPFRQNGTWMDVGVWEYREDIISQKPFLFTLGPGRDDKTHTIVPVADTTKNLAYSEGDLTLDVNYGSLAAWILTVKGNGKTQVVDDWTVQEDEFGRLLLGLGRIKPSPENEWGVSGGNDWTMGGCAWNDPKGNLCDGFYFYGCAGCFGTPAVVEVVEWKEGS</sequence>
<keyword evidence="2" id="KW-0732">Signal</keyword>
<reference evidence="3" key="1">
    <citation type="journal article" date="2020" name="Stud. Mycol.">
        <title>101 Dothideomycetes genomes: a test case for predicting lifestyles and emergence of pathogens.</title>
        <authorList>
            <person name="Haridas S."/>
            <person name="Albert R."/>
            <person name="Binder M."/>
            <person name="Bloem J."/>
            <person name="Labutti K."/>
            <person name="Salamov A."/>
            <person name="Andreopoulos B."/>
            <person name="Baker S."/>
            <person name="Barry K."/>
            <person name="Bills G."/>
            <person name="Bluhm B."/>
            <person name="Cannon C."/>
            <person name="Castanera R."/>
            <person name="Culley D."/>
            <person name="Daum C."/>
            <person name="Ezra D."/>
            <person name="Gonzalez J."/>
            <person name="Henrissat B."/>
            <person name="Kuo A."/>
            <person name="Liang C."/>
            <person name="Lipzen A."/>
            <person name="Lutzoni F."/>
            <person name="Magnuson J."/>
            <person name="Mondo S."/>
            <person name="Nolan M."/>
            <person name="Ohm R."/>
            <person name="Pangilinan J."/>
            <person name="Park H.-J."/>
            <person name="Ramirez L."/>
            <person name="Alfaro M."/>
            <person name="Sun H."/>
            <person name="Tritt A."/>
            <person name="Yoshinaga Y."/>
            <person name="Zwiers L.-H."/>
            <person name="Turgeon B."/>
            <person name="Goodwin S."/>
            <person name="Spatafora J."/>
            <person name="Crous P."/>
            <person name="Grigoriev I."/>
        </authorList>
    </citation>
    <scope>NUCLEOTIDE SEQUENCE</scope>
    <source>
        <strain evidence="3">CBS 207.26</strain>
    </source>
</reference>
<gene>
    <name evidence="3" type="ORF">K469DRAFT_747315</name>
</gene>